<dbReference type="SMART" id="SM01321">
    <property type="entry name" value="Y1_Tnp"/>
    <property type="match status" value="1"/>
</dbReference>
<gene>
    <name evidence="2" type="ORF">SJI18_00625</name>
</gene>
<dbReference type="EMBL" id="JAZHFS010000001">
    <property type="protein sequence ID" value="MEF2110806.1"/>
    <property type="molecule type" value="Genomic_DNA"/>
</dbReference>
<comment type="caution">
    <text evidence="2">The sequence shown here is derived from an EMBL/GenBank/DDBJ whole genome shotgun (WGS) entry which is preliminary data.</text>
</comment>
<name>A0ABU7UHT2_9CLOT</name>
<dbReference type="PANTHER" id="PTHR34322:SF2">
    <property type="entry name" value="TRANSPOSASE IS200-LIKE DOMAIN-CONTAINING PROTEIN"/>
    <property type="match status" value="1"/>
</dbReference>
<proteinExistence type="predicted"/>
<dbReference type="RefSeq" id="WP_216247361.1">
    <property type="nucleotide sequence ID" value="NZ_JAZHFS010000001.1"/>
</dbReference>
<evidence type="ECO:0000313" key="2">
    <source>
        <dbReference type="EMBL" id="MEF2110806.1"/>
    </source>
</evidence>
<protein>
    <submittedName>
        <fullName evidence="2">Transposase</fullName>
    </submittedName>
</protein>
<dbReference type="PANTHER" id="PTHR34322">
    <property type="entry name" value="TRANSPOSASE, Y1_TNP DOMAIN-CONTAINING"/>
    <property type="match status" value="1"/>
</dbReference>
<evidence type="ECO:0000313" key="3">
    <source>
        <dbReference type="Proteomes" id="UP001498469"/>
    </source>
</evidence>
<reference evidence="2 3" key="1">
    <citation type="submission" date="2023-11" db="EMBL/GenBank/DDBJ databases">
        <title>Draft genome sequence of a psychrophilic Clostridium strain from permafrost water brine.</title>
        <authorList>
            <person name="Shcherbakova V.A."/>
            <person name="Trubitsyn V.E."/>
            <person name="Zakharyuk A.G."/>
        </authorList>
    </citation>
    <scope>NUCLEOTIDE SEQUENCE [LARGE SCALE GENOMIC DNA]</scope>
    <source>
        <strain evidence="2 3">14F</strain>
    </source>
</reference>
<keyword evidence="3" id="KW-1185">Reference proteome</keyword>
<accession>A0ABU7UHT2</accession>
<feature type="domain" description="Transposase IS200-like" evidence="1">
    <location>
        <begin position="9"/>
        <end position="125"/>
    </location>
</feature>
<evidence type="ECO:0000259" key="1">
    <source>
        <dbReference type="SMART" id="SM01321"/>
    </source>
</evidence>
<dbReference type="Pfam" id="PF01797">
    <property type="entry name" value="Y1_Tnp"/>
    <property type="match status" value="1"/>
</dbReference>
<dbReference type="InterPro" id="IPR002686">
    <property type="entry name" value="Transposase_17"/>
</dbReference>
<organism evidence="2 3">
    <name type="scientific">Clostridium frigoriphilum</name>
    <dbReference type="NCBI Taxonomy" id="443253"/>
    <lineage>
        <taxon>Bacteria</taxon>
        <taxon>Bacillati</taxon>
        <taxon>Bacillota</taxon>
        <taxon>Clostridia</taxon>
        <taxon>Eubacteriales</taxon>
        <taxon>Clostridiaceae</taxon>
        <taxon>Clostridium</taxon>
    </lineage>
</organism>
<sequence length="185" mass="22495">MTRKNRQWYPNVMMHITTRGNRKNNLFRDEEDYKVYLSTLEYVLEKTSDQFEIVSYVLMSNHVHLQVQTKEMHIKCFMGRLNNLYAKYFNNKYNYVGHLFQERYGSEIISDDKYVLEASRYIHLNPVRANMVKKPEEYKWSSYRMYISIVPEKTIETLRILSYFKSENRRLYYKEFVESAISPKG</sequence>
<dbReference type="Proteomes" id="UP001498469">
    <property type="component" value="Unassembled WGS sequence"/>
</dbReference>